<name>A0A6A5K6E1_9PLEO</name>
<evidence type="ECO:0000313" key="3">
    <source>
        <dbReference type="Proteomes" id="UP000800040"/>
    </source>
</evidence>
<feature type="compositionally biased region" description="Pro residues" evidence="1">
    <location>
        <begin position="32"/>
        <end position="43"/>
    </location>
</feature>
<evidence type="ECO:0000256" key="1">
    <source>
        <dbReference type="SAM" id="MobiDB-lite"/>
    </source>
</evidence>
<sequence length="221" mass="24513">MPPKKRASQGTSSPNKRARGSASQPITVDSQPSPPPISPPLRTPRPSVLQALVNASQAPDFESRLRESQPEDSIVAPTEGSEQATVASSEAALEAEDDEAFEAFDAHLEDSFDGLEWSRLPKYMKPVTTHQQRKSWVYRHGYRVALRKLPSRIYWVCHYCYQHKYTDIGRGIYYTSGACSAAARHLAEDKPGHRITAPNKLPIVKQDSVFSALKEGKLPVS</sequence>
<dbReference type="OrthoDB" id="3791143at2759"/>
<reference evidence="2" key="1">
    <citation type="submission" date="2020-01" db="EMBL/GenBank/DDBJ databases">
        <authorList>
            <consortium name="DOE Joint Genome Institute"/>
            <person name="Haridas S."/>
            <person name="Albert R."/>
            <person name="Binder M."/>
            <person name="Bloem J."/>
            <person name="Labutti K."/>
            <person name="Salamov A."/>
            <person name="Andreopoulos B."/>
            <person name="Baker S.E."/>
            <person name="Barry K."/>
            <person name="Bills G."/>
            <person name="Bluhm B.H."/>
            <person name="Cannon C."/>
            <person name="Castanera R."/>
            <person name="Culley D.E."/>
            <person name="Daum C."/>
            <person name="Ezra D."/>
            <person name="Gonzalez J.B."/>
            <person name="Henrissat B."/>
            <person name="Kuo A."/>
            <person name="Liang C."/>
            <person name="Lipzen A."/>
            <person name="Lutzoni F."/>
            <person name="Magnuson J."/>
            <person name="Mondo S."/>
            <person name="Nolan M."/>
            <person name="Ohm R."/>
            <person name="Pangilinan J."/>
            <person name="Park H.-J."/>
            <person name="Ramirez L."/>
            <person name="Alfaro M."/>
            <person name="Sun H."/>
            <person name="Tritt A."/>
            <person name="Yoshinaga Y."/>
            <person name="Zwiers L.-H."/>
            <person name="Turgeon B.G."/>
            <person name="Goodwin S.B."/>
            <person name="Spatafora J.W."/>
            <person name="Crous P.W."/>
            <person name="Grigoriev I.V."/>
        </authorList>
    </citation>
    <scope>NUCLEOTIDE SEQUENCE</scope>
    <source>
        <strain evidence="2">P77</strain>
    </source>
</reference>
<keyword evidence="3" id="KW-1185">Reference proteome</keyword>
<dbReference type="AlphaFoldDB" id="A0A6A5K6E1"/>
<evidence type="ECO:0000313" key="2">
    <source>
        <dbReference type="EMBL" id="KAF1831646.1"/>
    </source>
</evidence>
<dbReference type="EMBL" id="ML975358">
    <property type="protein sequence ID" value="KAF1831646.1"/>
    <property type="molecule type" value="Genomic_DNA"/>
</dbReference>
<protein>
    <submittedName>
        <fullName evidence="2">Uncharacterized protein</fullName>
    </submittedName>
</protein>
<gene>
    <name evidence="2" type="ORF">BDW02DRAFT_504780</name>
</gene>
<feature type="region of interest" description="Disordered" evidence="1">
    <location>
        <begin position="1"/>
        <end position="83"/>
    </location>
</feature>
<dbReference type="Proteomes" id="UP000800040">
    <property type="component" value="Unassembled WGS sequence"/>
</dbReference>
<proteinExistence type="predicted"/>
<organism evidence="2 3">
    <name type="scientific">Decorospora gaudefroyi</name>
    <dbReference type="NCBI Taxonomy" id="184978"/>
    <lineage>
        <taxon>Eukaryota</taxon>
        <taxon>Fungi</taxon>
        <taxon>Dikarya</taxon>
        <taxon>Ascomycota</taxon>
        <taxon>Pezizomycotina</taxon>
        <taxon>Dothideomycetes</taxon>
        <taxon>Pleosporomycetidae</taxon>
        <taxon>Pleosporales</taxon>
        <taxon>Pleosporineae</taxon>
        <taxon>Pleosporaceae</taxon>
        <taxon>Decorospora</taxon>
    </lineage>
</organism>
<accession>A0A6A5K6E1</accession>
<feature type="compositionally biased region" description="Polar residues" evidence="1">
    <location>
        <begin position="8"/>
        <end position="29"/>
    </location>
</feature>